<keyword evidence="2" id="KW-1185">Reference proteome</keyword>
<evidence type="ECO:0000313" key="2">
    <source>
        <dbReference type="Proteomes" id="UP000299102"/>
    </source>
</evidence>
<organism evidence="1 2">
    <name type="scientific">Eumeta variegata</name>
    <name type="common">Bagworm moth</name>
    <name type="synonym">Eumeta japonica</name>
    <dbReference type="NCBI Taxonomy" id="151549"/>
    <lineage>
        <taxon>Eukaryota</taxon>
        <taxon>Metazoa</taxon>
        <taxon>Ecdysozoa</taxon>
        <taxon>Arthropoda</taxon>
        <taxon>Hexapoda</taxon>
        <taxon>Insecta</taxon>
        <taxon>Pterygota</taxon>
        <taxon>Neoptera</taxon>
        <taxon>Endopterygota</taxon>
        <taxon>Lepidoptera</taxon>
        <taxon>Glossata</taxon>
        <taxon>Ditrysia</taxon>
        <taxon>Tineoidea</taxon>
        <taxon>Psychidae</taxon>
        <taxon>Oiketicinae</taxon>
        <taxon>Eumeta</taxon>
    </lineage>
</organism>
<evidence type="ECO:0000313" key="1">
    <source>
        <dbReference type="EMBL" id="GBP65216.1"/>
    </source>
</evidence>
<accession>A0A4C1XMQ1</accession>
<dbReference type="Proteomes" id="UP000299102">
    <property type="component" value="Unassembled WGS sequence"/>
</dbReference>
<dbReference type="AlphaFoldDB" id="A0A4C1XMQ1"/>
<comment type="caution">
    <text evidence="1">The sequence shown here is derived from an EMBL/GenBank/DDBJ whole genome shotgun (WGS) entry which is preliminary data.</text>
</comment>
<reference evidence="1 2" key="1">
    <citation type="journal article" date="2019" name="Commun. Biol.">
        <title>The bagworm genome reveals a unique fibroin gene that provides high tensile strength.</title>
        <authorList>
            <person name="Kono N."/>
            <person name="Nakamura H."/>
            <person name="Ohtoshi R."/>
            <person name="Tomita M."/>
            <person name="Numata K."/>
            <person name="Arakawa K."/>
        </authorList>
    </citation>
    <scope>NUCLEOTIDE SEQUENCE [LARGE SCALE GENOMIC DNA]</scope>
</reference>
<protein>
    <submittedName>
        <fullName evidence="1">Uncharacterized protein</fullName>
    </submittedName>
</protein>
<name>A0A4C1XMQ1_EUMVA</name>
<gene>
    <name evidence="1" type="ORF">EVAR_49016_1</name>
</gene>
<sequence>MSLVKLEVFILRNIFLVNVSDHMPLQENTRGKISTRVKFGQVYLRKDDSGSALGIRKIAFLNKRDKCMLKMKLVNNDTVGCEKSHILYTLRDTFKHITIAVSEFTGKLVANVVPREVDPWVVSPSTNCGIQWGNHHQQWTPCIRKNGQEHVEPCSM</sequence>
<proteinExistence type="predicted"/>
<dbReference type="EMBL" id="BGZK01000923">
    <property type="protein sequence ID" value="GBP65216.1"/>
    <property type="molecule type" value="Genomic_DNA"/>
</dbReference>